<dbReference type="GeneID" id="40073981"/>
<keyword evidence="3" id="KW-1185">Reference proteome</keyword>
<dbReference type="KEGG" id="vg:40073981"/>
<dbReference type="SUPFAM" id="SSF102405">
    <property type="entry name" value="MCP/YpsA-like"/>
    <property type="match status" value="1"/>
</dbReference>
<evidence type="ECO:0000313" key="2">
    <source>
        <dbReference type="EMBL" id="AGC31520.1"/>
    </source>
</evidence>
<name>M9PKE4_9CAUD</name>
<accession>M9PKE4</accession>
<dbReference type="Proteomes" id="UP000012985">
    <property type="component" value="Segment"/>
</dbReference>
<proteinExistence type="predicted"/>
<organism evidence="2 3">
    <name type="scientific">Escherichia phage EC1-UPM</name>
    <dbReference type="NCBI Taxonomy" id="1258572"/>
    <lineage>
        <taxon>Viruses</taxon>
        <taxon>Duplodnaviria</taxon>
        <taxon>Heunggongvirae</taxon>
        <taxon>Uroviricota</taxon>
        <taxon>Caudoviricetes</taxon>
        <taxon>Schitoviridae</taxon>
        <taxon>Enquatrovirinae</taxon>
        <taxon>Gamaleyavirus</taxon>
        <taxon>Gamaleyavirus EC1UPM</taxon>
    </lineage>
</organism>
<evidence type="ECO:0000259" key="1">
    <source>
        <dbReference type="Pfam" id="PF10686"/>
    </source>
</evidence>
<protein>
    <recommendedName>
        <fullName evidence="1">YspA cpYpsA-related SLOG domain-containing protein</fullName>
    </recommendedName>
</protein>
<dbReference type="Pfam" id="PF10686">
    <property type="entry name" value="YAcAr"/>
    <property type="match status" value="1"/>
</dbReference>
<dbReference type="OrthoDB" id="13008at10239"/>
<dbReference type="EMBL" id="KC206276">
    <property type="protein sequence ID" value="AGC31520.1"/>
    <property type="molecule type" value="Genomic_DNA"/>
</dbReference>
<dbReference type="InterPro" id="IPR019627">
    <property type="entry name" value="YAcAr"/>
</dbReference>
<sequence length="118" mass="13376">MKLIVAGGRDFVNTQVMITVLMDLVEKGKIDPNPELVCGMARGADMLAYSLWANNKMPIHNFPANWDKYGKSAGYRRNQEMGEFADAAVCFWDGKSKGTKHMIDIMNRLNKPVYVVRY</sequence>
<evidence type="ECO:0000313" key="3">
    <source>
        <dbReference type="Proteomes" id="UP000012985"/>
    </source>
</evidence>
<reference evidence="2" key="1">
    <citation type="submission" date="2013-08" db="EMBL/GenBank/DDBJ databases">
        <title>Complete Genome Sequence of Bacteriophage EC1-UPM that Specifically Infects E. coli O78:K80.</title>
        <authorList>
            <person name="Sieo C.C."/>
            <person name="Tang G.H.S."/>
            <person name="Lau G.L."/>
            <person name="Abdul R.O."/>
            <person name="Ho Y.W."/>
        </authorList>
    </citation>
    <scope>NUCLEOTIDE SEQUENCE [LARGE SCALE GENOMIC DNA]</scope>
</reference>
<feature type="domain" description="YspA cpYpsA-related SLOG" evidence="1">
    <location>
        <begin position="1"/>
        <end position="69"/>
    </location>
</feature>
<dbReference type="RefSeq" id="YP_009598285.1">
    <property type="nucleotide sequence ID" value="NC_041906.1"/>
</dbReference>